<feature type="region of interest" description="Disordered" evidence="10">
    <location>
        <begin position="524"/>
        <end position="545"/>
    </location>
</feature>
<evidence type="ECO:0000259" key="12">
    <source>
        <dbReference type="PROSITE" id="PS50867"/>
    </source>
</evidence>
<evidence type="ECO:0000256" key="4">
    <source>
        <dbReference type="ARBA" id="ARBA00022679"/>
    </source>
</evidence>
<dbReference type="InterPro" id="IPR001214">
    <property type="entry name" value="SET_dom"/>
</dbReference>
<protein>
    <submittedName>
        <fullName evidence="15">Uncharacterized protein</fullName>
    </submittedName>
</protein>
<dbReference type="InterPro" id="IPR051357">
    <property type="entry name" value="H3K9_HMTase_SUVAR3-9"/>
</dbReference>
<feature type="region of interest" description="Disordered" evidence="10">
    <location>
        <begin position="434"/>
        <end position="458"/>
    </location>
</feature>
<evidence type="ECO:0000256" key="6">
    <source>
        <dbReference type="ARBA" id="ARBA00022853"/>
    </source>
</evidence>
<dbReference type="Pfam" id="PF05033">
    <property type="entry name" value="Pre-SET"/>
    <property type="match status" value="1"/>
</dbReference>
<dbReference type="InterPro" id="IPR046341">
    <property type="entry name" value="SET_dom_sf"/>
</dbReference>
<dbReference type="PROSITE" id="PS50868">
    <property type="entry name" value="POST_SET"/>
    <property type="match status" value="1"/>
</dbReference>
<feature type="domain" description="Pre-SET" evidence="12">
    <location>
        <begin position="820"/>
        <end position="880"/>
    </location>
</feature>
<gene>
    <name evidence="15" type="ORF">QN277_028094</name>
</gene>
<dbReference type="SMART" id="SM00508">
    <property type="entry name" value="PostSET"/>
    <property type="match status" value="1"/>
</dbReference>
<dbReference type="InterPro" id="IPR025794">
    <property type="entry name" value="H3-K9-MeTrfase_plant"/>
</dbReference>
<dbReference type="Proteomes" id="UP001293593">
    <property type="component" value="Unassembled WGS sequence"/>
</dbReference>
<sequence>MGVMENMPHSKSLARVTSTNNGNNDERSGKPSMENGHCTATNEAIFKRRKVSAVRHFPEGCGRHAPRIDLTPNVNIANSGIYDGTLVEGKNGEDVKDEFVRTSKPEDESQQTVFPTQTLGQSNDYSLKEETPRTVGEPPLTNDETLKMGSVGLEDLESRRTAGTVICDSPNISKDLHKNGPSSQVGEVVLSGSKFLLTNASMADDKTVMRRQFPKRRVSATRHFPPFCGRNAPRLDKDECLETSSRDNKIMGQQDLAVVDKELSKVTISDVKEVEKNVECGDACNPVNIVRGDFEGNVMQEVNKLIGIGSPSEMKLLPKNPGDKAMAIPEGSTHNQVLTSSPTEVEEESRYTIQVEGTLGKEIVAEEESGDAIQVEGTVGKELVVYSGAQSLVTEPLGTSACHHKSKGDVNELQAPSSRVVVLALMAESGRPWRNSIGTPKSRMVGGKNKSKVNKIDYSAPFDRSKAATKSKDSPNFSRKKPVIKNKGSCAAERTGQLVVWENKDKLDSDKNMEETSVVPKSKGFEVHVPPFGHGNLSGNDEGSNVTRNKVRETLRLFQAVTRKLLREEEAKPKDKANTNRKVRIDTIAAKILREKGKYVNTGKPILGIVPGVEVGDEFQYWVELNVIGLHRPTQSGIDYVKHDDKILATSVVSSKGYADESGSSDVLTYTGQGGGMLKNGKEPEDQKLERGNLALKNSLAEKNPVRVIRGCESRDGKRRYVYDGLYEVEAYWQEMGPHGKLVFRFRMRRVPGQPELAWKEVKECKKFKKRVGLCVDDISNGKEPIPICAVNTIDDEKPPPFEYTTRMIYPNWCNPIPLEGCSCTNGCSDSEKCSCAVKNGGEIPYNHDGAIVEAKPLVYECGASCKCPPACHNRVSQHGITFQLEIFKTKTRGWGVRSLNSIPSGSFICEYIGELLEEKEAEQRTGNDEYLFDIGNTTNNTLFDGLSSLLPEAQSSSCEIVENSGFTIDALQYGNVGRFINHSCSPNLYAQDVLYDYDDKRIPHVMLFAAENIPPLQELCYDYNYKIDQVRDSDGNIKRKDCFCGSAECTGRMY</sequence>
<dbReference type="AlphaFoldDB" id="A0AAE1J4T2"/>
<dbReference type="InterPro" id="IPR036987">
    <property type="entry name" value="SRA-YDG_sf"/>
</dbReference>
<evidence type="ECO:0000259" key="14">
    <source>
        <dbReference type="PROSITE" id="PS51015"/>
    </source>
</evidence>
<evidence type="ECO:0000256" key="9">
    <source>
        <dbReference type="PROSITE-ProRule" id="PRU00358"/>
    </source>
</evidence>
<dbReference type="SMART" id="SM00468">
    <property type="entry name" value="PreSET"/>
    <property type="match status" value="1"/>
</dbReference>
<dbReference type="SUPFAM" id="SSF82199">
    <property type="entry name" value="SET domain"/>
    <property type="match status" value="1"/>
</dbReference>
<keyword evidence="3" id="KW-0489">Methyltransferase</keyword>
<dbReference type="GO" id="GO:0003690">
    <property type="term" value="F:double-stranded DNA binding"/>
    <property type="evidence" value="ECO:0007669"/>
    <property type="project" value="TreeGrafter"/>
</dbReference>
<dbReference type="CDD" id="cd10545">
    <property type="entry name" value="SET_AtSUVH-like"/>
    <property type="match status" value="1"/>
</dbReference>
<evidence type="ECO:0000256" key="2">
    <source>
        <dbReference type="ARBA" id="ARBA00022454"/>
    </source>
</evidence>
<evidence type="ECO:0000259" key="13">
    <source>
        <dbReference type="PROSITE" id="PS50868"/>
    </source>
</evidence>
<dbReference type="Gene3D" id="2.170.270.10">
    <property type="entry name" value="SET domain"/>
    <property type="match status" value="1"/>
</dbReference>
<dbReference type="PROSITE" id="PS51015">
    <property type="entry name" value="YDG"/>
    <property type="match status" value="1"/>
</dbReference>
<dbReference type="GO" id="GO:0008270">
    <property type="term" value="F:zinc ion binding"/>
    <property type="evidence" value="ECO:0007669"/>
    <property type="project" value="InterPro"/>
</dbReference>
<dbReference type="Pfam" id="PF02182">
    <property type="entry name" value="SAD_SRA"/>
    <property type="match status" value="1"/>
</dbReference>
<comment type="caution">
    <text evidence="15">The sequence shown here is derived from an EMBL/GenBank/DDBJ whole genome shotgun (WGS) entry which is preliminary data.</text>
</comment>
<evidence type="ECO:0000256" key="8">
    <source>
        <dbReference type="ARBA" id="ARBA00023328"/>
    </source>
</evidence>
<dbReference type="SMART" id="SM00317">
    <property type="entry name" value="SET"/>
    <property type="match status" value="1"/>
</dbReference>
<keyword evidence="4" id="KW-0808">Transferase</keyword>
<dbReference type="InterPro" id="IPR007728">
    <property type="entry name" value="Pre-SET_dom"/>
</dbReference>
<keyword evidence="7 9" id="KW-0539">Nucleus</keyword>
<dbReference type="InterPro" id="IPR003616">
    <property type="entry name" value="Post-SET_dom"/>
</dbReference>
<evidence type="ECO:0000256" key="7">
    <source>
        <dbReference type="ARBA" id="ARBA00023242"/>
    </source>
</evidence>
<proteinExistence type="predicted"/>
<name>A0AAE1J4T2_9FABA</name>
<dbReference type="PANTHER" id="PTHR45660">
    <property type="entry name" value="HISTONE-LYSINE N-METHYLTRANSFERASE SETMAR"/>
    <property type="match status" value="1"/>
</dbReference>
<dbReference type="EMBL" id="JAWXYG010000009">
    <property type="protein sequence ID" value="KAK4262546.1"/>
    <property type="molecule type" value="Genomic_DNA"/>
</dbReference>
<dbReference type="GO" id="GO:0005634">
    <property type="term" value="C:nucleus"/>
    <property type="evidence" value="ECO:0007669"/>
    <property type="project" value="UniProtKB-SubCell"/>
</dbReference>
<keyword evidence="6" id="KW-0156">Chromatin regulator</keyword>
<dbReference type="GO" id="GO:0042054">
    <property type="term" value="F:histone methyltransferase activity"/>
    <property type="evidence" value="ECO:0007669"/>
    <property type="project" value="InterPro"/>
</dbReference>
<evidence type="ECO:0000259" key="11">
    <source>
        <dbReference type="PROSITE" id="PS50280"/>
    </source>
</evidence>
<reference evidence="15" key="1">
    <citation type="submission" date="2023-10" db="EMBL/GenBank/DDBJ databases">
        <title>Chromosome-level genome of the transformable northern wattle, Acacia crassicarpa.</title>
        <authorList>
            <person name="Massaro I."/>
            <person name="Sinha N.R."/>
            <person name="Poethig S."/>
            <person name="Leichty A.R."/>
        </authorList>
    </citation>
    <scope>NUCLEOTIDE SEQUENCE</scope>
    <source>
        <strain evidence="15">Acra3RX</strain>
        <tissue evidence="15">Leaf</tissue>
    </source>
</reference>
<dbReference type="InterPro" id="IPR003105">
    <property type="entry name" value="SRA_YDG"/>
</dbReference>
<dbReference type="Pfam" id="PF00856">
    <property type="entry name" value="SET"/>
    <property type="match status" value="1"/>
</dbReference>
<dbReference type="PROSITE" id="PS51575">
    <property type="entry name" value="SAM_MT43_SUVAR39_2"/>
    <property type="match status" value="1"/>
</dbReference>
<dbReference type="SUPFAM" id="SSF88697">
    <property type="entry name" value="PUA domain-like"/>
    <property type="match status" value="1"/>
</dbReference>
<dbReference type="GO" id="GO:0032259">
    <property type="term" value="P:methylation"/>
    <property type="evidence" value="ECO:0007669"/>
    <property type="project" value="UniProtKB-KW"/>
</dbReference>
<evidence type="ECO:0000313" key="16">
    <source>
        <dbReference type="Proteomes" id="UP001293593"/>
    </source>
</evidence>
<keyword evidence="8" id="KW-0137">Centromere</keyword>
<evidence type="ECO:0000256" key="3">
    <source>
        <dbReference type="ARBA" id="ARBA00022603"/>
    </source>
</evidence>
<evidence type="ECO:0000313" key="15">
    <source>
        <dbReference type="EMBL" id="KAK4262546.1"/>
    </source>
</evidence>
<feature type="region of interest" description="Disordered" evidence="10">
    <location>
        <begin position="1"/>
        <end position="37"/>
    </location>
</feature>
<evidence type="ECO:0000256" key="1">
    <source>
        <dbReference type="ARBA" id="ARBA00004584"/>
    </source>
</evidence>
<keyword evidence="16" id="KW-1185">Reference proteome</keyword>
<evidence type="ECO:0000256" key="5">
    <source>
        <dbReference type="ARBA" id="ARBA00022691"/>
    </source>
</evidence>
<feature type="domain" description="YDG" evidence="14">
    <location>
        <begin position="608"/>
        <end position="750"/>
    </location>
</feature>
<comment type="subcellular location">
    <subcellularLocation>
        <location evidence="1">Chromosome</location>
        <location evidence="1">Centromere</location>
    </subcellularLocation>
    <subcellularLocation>
        <location evidence="9">Nucleus</location>
    </subcellularLocation>
</comment>
<accession>A0AAE1J4T2</accession>
<dbReference type="GO" id="GO:0000775">
    <property type="term" value="C:chromosome, centromeric region"/>
    <property type="evidence" value="ECO:0007669"/>
    <property type="project" value="UniProtKB-SubCell"/>
</dbReference>
<dbReference type="InterPro" id="IPR015947">
    <property type="entry name" value="PUA-like_sf"/>
</dbReference>
<keyword evidence="2" id="KW-0158">Chromosome</keyword>
<feature type="region of interest" description="Disordered" evidence="10">
    <location>
        <begin position="121"/>
        <end position="143"/>
    </location>
</feature>
<dbReference type="PANTHER" id="PTHR45660:SF46">
    <property type="entry name" value="HISTONE-LYSINE N-METHYLTRANSFERASE, H3 LYSINE-9 SPECIFIC SUVH6"/>
    <property type="match status" value="1"/>
</dbReference>
<keyword evidence="5" id="KW-0949">S-adenosyl-L-methionine</keyword>
<organism evidence="15 16">
    <name type="scientific">Acacia crassicarpa</name>
    <name type="common">northern wattle</name>
    <dbReference type="NCBI Taxonomy" id="499986"/>
    <lineage>
        <taxon>Eukaryota</taxon>
        <taxon>Viridiplantae</taxon>
        <taxon>Streptophyta</taxon>
        <taxon>Embryophyta</taxon>
        <taxon>Tracheophyta</taxon>
        <taxon>Spermatophyta</taxon>
        <taxon>Magnoliopsida</taxon>
        <taxon>eudicotyledons</taxon>
        <taxon>Gunneridae</taxon>
        <taxon>Pentapetalae</taxon>
        <taxon>rosids</taxon>
        <taxon>fabids</taxon>
        <taxon>Fabales</taxon>
        <taxon>Fabaceae</taxon>
        <taxon>Caesalpinioideae</taxon>
        <taxon>mimosoid clade</taxon>
        <taxon>Acacieae</taxon>
        <taxon>Acacia</taxon>
    </lineage>
</organism>
<dbReference type="PROSITE" id="PS50280">
    <property type="entry name" value="SET"/>
    <property type="match status" value="1"/>
</dbReference>
<dbReference type="PROSITE" id="PS50867">
    <property type="entry name" value="PRE_SET"/>
    <property type="match status" value="1"/>
</dbReference>
<feature type="domain" description="SET" evidence="11">
    <location>
        <begin position="883"/>
        <end position="1025"/>
    </location>
</feature>
<dbReference type="Gene3D" id="2.30.280.10">
    <property type="entry name" value="SRA-YDG"/>
    <property type="match status" value="1"/>
</dbReference>
<feature type="domain" description="Post-SET" evidence="13">
    <location>
        <begin position="1039"/>
        <end position="1055"/>
    </location>
</feature>
<evidence type="ECO:0000256" key="10">
    <source>
        <dbReference type="SAM" id="MobiDB-lite"/>
    </source>
</evidence>
<dbReference type="SMART" id="SM00466">
    <property type="entry name" value="SRA"/>
    <property type="match status" value="1"/>
</dbReference>